<sequence length="60" mass="6885">MPLDLLKSQRRGMFRFRHLDCAPWACRQPQNRDAGTQYKKKLAHGRVVMIAAMDAGKGRT</sequence>
<name>A0A2K4MTS3_9NEIS</name>
<protein>
    <submittedName>
        <fullName evidence="1">Uncharacterized protein</fullName>
    </submittedName>
</protein>
<evidence type="ECO:0000313" key="2">
    <source>
        <dbReference type="Proteomes" id="UP000236416"/>
    </source>
</evidence>
<proteinExistence type="predicted"/>
<gene>
    <name evidence="1" type="ORF">C2134_01045</name>
</gene>
<organism evidence="1 2">
    <name type="scientific">Chromobacterium sinusclupearum</name>
    <dbReference type="NCBI Taxonomy" id="2077146"/>
    <lineage>
        <taxon>Bacteria</taxon>
        <taxon>Pseudomonadati</taxon>
        <taxon>Pseudomonadota</taxon>
        <taxon>Betaproteobacteria</taxon>
        <taxon>Neisseriales</taxon>
        <taxon>Chromobacteriaceae</taxon>
        <taxon>Chromobacterium</taxon>
    </lineage>
</organism>
<reference evidence="1 2" key="1">
    <citation type="submission" date="2018-01" db="EMBL/GenBank/DDBJ databases">
        <title>Genomic Sequence of Chromobacterium MWU13-2610 from wild cranberry bogs within the Cape Cod National Seashore.</title>
        <authorList>
            <person name="O'Hara-Hanley K."/>
            <person name="Soby S."/>
            <person name="Harrison A."/>
        </authorList>
    </citation>
    <scope>NUCLEOTIDE SEQUENCE [LARGE SCALE GENOMIC DNA]</scope>
    <source>
        <strain evidence="1 2">MWU13-2610</strain>
    </source>
</reference>
<accession>A0A2K4MTS3</accession>
<dbReference type="EMBL" id="PPTF01000005">
    <property type="protein sequence ID" value="POB00495.1"/>
    <property type="molecule type" value="Genomic_DNA"/>
</dbReference>
<comment type="caution">
    <text evidence="1">The sequence shown here is derived from an EMBL/GenBank/DDBJ whole genome shotgun (WGS) entry which is preliminary data.</text>
</comment>
<dbReference type="AlphaFoldDB" id="A0A2K4MTS3"/>
<keyword evidence="2" id="KW-1185">Reference proteome</keyword>
<dbReference type="Proteomes" id="UP000236416">
    <property type="component" value="Unassembled WGS sequence"/>
</dbReference>
<evidence type="ECO:0000313" key="1">
    <source>
        <dbReference type="EMBL" id="POB00495.1"/>
    </source>
</evidence>